<accession>A0ABT2C189</accession>
<feature type="transmembrane region" description="Helical" evidence="1">
    <location>
        <begin position="6"/>
        <end position="34"/>
    </location>
</feature>
<keyword evidence="1" id="KW-1133">Transmembrane helix</keyword>
<keyword evidence="3" id="KW-1185">Reference proteome</keyword>
<sequence length="111" mass="12019">MTHELFWSVIIFIFTENFYLTAGICLAALFVLIAKRFFAPNISNRVAVGCRLFLVIGASAAAMIAVLNLPSHGTDESQLAILVYIFGASPLMVSGAVALFLLPRKAEKSRA</sequence>
<dbReference type="RefSeq" id="WP_259449558.1">
    <property type="nucleotide sequence ID" value="NZ_CP119520.1"/>
</dbReference>
<protein>
    <submittedName>
        <fullName evidence="2">Uncharacterized protein</fullName>
    </submittedName>
</protein>
<comment type="caution">
    <text evidence="2">The sequence shown here is derived from an EMBL/GenBank/DDBJ whole genome shotgun (WGS) entry which is preliminary data.</text>
</comment>
<reference evidence="2" key="1">
    <citation type="submission" date="2022-08" db="EMBL/GenBank/DDBJ databases">
        <title>Reclassification of Massilia species as members of the genera Telluria, Duganella, Pseudoduganella, Mokoshia gen. nov. and Zemynaea gen. nov. using orthogonal and non-orthogonal genome-based approaches.</title>
        <authorList>
            <person name="Bowman J.P."/>
        </authorList>
    </citation>
    <scope>NUCLEOTIDE SEQUENCE</scope>
    <source>
        <strain evidence="2">LMG 11547</strain>
    </source>
</reference>
<evidence type="ECO:0000313" key="2">
    <source>
        <dbReference type="EMBL" id="MCS0630454.1"/>
    </source>
</evidence>
<organism evidence="2 3">
    <name type="scientific">Telluria mixta</name>
    <dbReference type="NCBI Taxonomy" id="34071"/>
    <lineage>
        <taxon>Bacteria</taxon>
        <taxon>Pseudomonadati</taxon>
        <taxon>Pseudomonadota</taxon>
        <taxon>Betaproteobacteria</taxon>
        <taxon>Burkholderiales</taxon>
        <taxon>Oxalobacteraceae</taxon>
        <taxon>Telluria group</taxon>
        <taxon>Telluria</taxon>
    </lineage>
</organism>
<evidence type="ECO:0000256" key="1">
    <source>
        <dbReference type="SAM" id="Phobius"/>
    </source>
</evidence>
<feature type="transmembrane region" description="Helical" evidence="1">
    <location>
        <begin position="46"/>
        <end position="67"/>
    </location>
</feature>
<feature type="transmembrane region" description="Helical" evidence="1">
    <location>
        <begin position="79"/>
        <end position="102"/>
    </location>
</feature>
<dbReference type="Proteomes" id="UP001165263">
    <property type="component" value="Unassembled WGS sequence"/>
</dbReference>
<proteinExistence type="predicted"/>
<dbReference type="EMBL" id="JANUHC010000004">
    <property type="protein sequence ID" value="MCS0630454.1"/>
    <property type="molecule type" value="Genomic_DNA"/>
</dbReference>
<gene>
    <name evidence="2" type="ORF">NX786_14030</name>
</gene>
<keyword evidence="1" id="KW-0472">Membrane</keyword>
<name>A0ABT2C189_9BURK</name>
<evidence type="ECO:0000313" key="3">
    <source>
        <dbReference type="Proteomes" id="UP001165263"/>
    </source>
</evidence>
<keyword evidence="1" id="KW-0812">Transmembrane</keyword>